<dbReference type="Pfam" id="PF21651">
    <property type="entry name" value="DUF6858"/>
    <property type="match status" value="1"/>
</dbReference>
<name>A0A5B8R9Y7_9ZZZZ</name>
<accession>A0A5B8R9Y7</accession>
<protein>
    <submittedName>
        <fullName evidence="1">Uncharacterized protein</fullName>
    </submittedName>
</protein>
<dbReference type="EMBL" id="MN079104">
    <property type="protein sequence ID" value="QEA05570.1"/>
    <property type="molecule type" value="Genomic_DNA"/>
</dbReference>
<reference evidence="1" key="1">
    <citation type="submission" date="2019-06" db="EMBL/GenBank/DDBJ databases">
        <authorList>
            <person name="Murdoch R.W."/>
            <person name="Fathepure B."/>
        </authorList>
    </citation>
    <scope>NUCLEOTIDE SEQUENCE</scope>
</reference>
<sequence length="162" mass="17972">MKKRVFQGKYPIYEFELAKGESRFNSVYEIVAHLKQRVEECPDATFIATFDHGPHTAAMAPEAGHGEVLAASHLIFCFGFTLTTPEVMAVRPRSIAVTELADRYVINFLEAPIPRANATMIEWVGEIASSRQTHLNDLLEEALEETFPASDAIELTPPGPGR</sequence>
<organism evidence="1">
    <name type="scientific">uncultured organism</name>
    <dbReference type="NCBI Taxonomy" id="155900"/>
    <lineage>
        <taxon>unclassified sequences</taxon>
        <taxon>environmental samples</taxon>
    </lineage>
</organism>
<gene>
    <name evidence="1" type="ORF">KBTEX_01893</name>
</gene>
<dbReference type="InterPro" id="IPR049204">
    <property type="entry name" value="DUF6858"/>
</dbReference>
<dbReference type="AlphaFoldDB" id="A0A5B8R9Y7"/>
<proteinExistence type="predicted"/>
<evidence type="ECO:0000313" key="1">
    <source>
        <dbReference type="EMBL" id="QEA05570.1"/>
    </source>
</evidence>